<name>A0A514CSU8_9CAUD</name>
<dbReference type="KEGG" id="vg:56136034"/>
<dbReference type="EMBL" id="MN094788">
    <property type="protein sequence ID" value="QDH83559.1"/>
    <property type="molecule type" value="Genomic_DNA"/>
</dbReference>
<evidence type="ECO:0000313" key="3">
    <source>
        <dbReference type="Proteomes" id="UP000320799"/>
    </source>
</evidence>
<dbReference type="RefSeq" id="YP_009903758.1">
    <property type="nucleotide sequence ID" value="NC_049849.1"/>
</dbReference>
<accession>A0A514CSU8</accession>
<dbReference type="Proteomes" id="UP000320799">
    <property type="component" value="Segment"/>
</dbReference>
<sequence>MSSILSLLNEVAKQAEETAEKITSTVESMSEDIKHEFVGSLLNHDTVAEYEQECGGKGILSDIELLIKSASMNAGRNKLLEALGDTSMNSDFLQFVAVAQANGFETVKTFTFWPIDRDTGLEKTDNVMRREAFLVMADPKRKLILTVETYTVYYEVEQQYKVGVNTANLYFAWKSNNDKAYPFHCSGGFESASNPDWRKHAEEKQPDDLVFCGYKDVRTGLVWSIKHLERTGTFMDHPQIKRPAFGGSVYGVNFYTDYYHARHQRADGRGFDYSKSDEVSAMRKERIDTLPIWFLKMAGYSV</sequence>
<evidence type="ECO:0000313" key="2">
    <source>
        <dbReference type="EMBL" id="QDH83559.1"/>
    </source>
</evidence>
<organism evidence="2 3">
    <name type="scientific">Achromobacter phage Motura</name>
    <dbReference type="NCBI Taxonomy" id="2591403"/>
    <lineage>
        <taxon>Viruses</taxon>
        <taxon>Duplodnaviria</taxon>
        <taxon>Heunggongvirae</taxon>
        <taxon>Uroviricota</taxon>
        <taxon>Caudoviricetes</taxon>
        <taxon>Moturavirus</taxon>
        <taxon>Moturavirus motura</taxon>
    </lineage>
</organism>
<reference evidence="2 3" key="1">
    <citation type="submission" date="2019-06" db="EMBL/GenBank/DDBJ databases">
        <authorList>
            <person name="Kincaid V.D."/>
            <person name="Fuller A."/>
            <person name="Hodges K."/>
            <person name="Bansal M."/>
            <person name="Essig J."/>
            <person name="Johnson A."/>
        </authorList>
    </citation>
    <scope>NUCLEOTIDE SEQUENCE [LARGE SCALE GENOMIC DNA]</scope>
</reference>
<dbReference type="GeneID" id="56136034"/>
<protein>
    <submittedName>
        <fullName evidence="2">Uncharacterized protein</fullName>
    </submittedName>
</protein>
<feature type="coiled-coil region" evidence="1">
    <location>
        <begin position="5"/>
        <end position="32"/>
    </location>
</feature>
<evidence type="ECO:0000256" key="1">
    <source>
        <dbReference type="SAM" id="Coils"/>
    </source>
</evidence>
<keyword evidence="3" id="KW-1185">Reference proteome</keyword>
<proteinExistence type="predicted"/>
<keyword evidence="1" id="KW-0175">Coiled coil</keyword>